<dbReference type="InterPro" id="IPR020843">
    <property type="entry name" value="ER"/>
</dbReference>
<evidence type="ECO:0000256" key="2">
    <source>
        <dbReference type="ARBA" id="ARBA00023002"/>
    </source>
</evidence>
<dbReference type="SUPFAM" id="SSF51735">
    <property type="entry name" value="NAD(P)-binding Rossmann-fold domains"/>
    <property type="match status" value="1"/>
</dbReference>
<dbReference type="PANTHER" id="PTHR48106">
    <property type="entry name" value="QUINONE OXIDOREDUCTASE PIG3-RELATED"/>
    <property type="match status" value="1"/>
</dbReference>
<evidence type="ECO:0000313" key="5">
    <source>
        <dbReference type="Proteomes" id="UP001246372"/>
    </source>
</evidence>
<accession>A0ABU3P6W8</accession>
<dbReference type="InterPro" id="IPR036291">
    <property type="entry name" value="NAD(P)-bd_dom_sf"/>
</dbReference>
<dbReference type="CDD" id="cd05276">
    <property type="entry name" value="p53_inducible_oxidoreductase"/>
    <property type="match status" value="1"/>
</dbReference>
<dbReference type="EMBL" id="JAVXZY010000001">
    <property type="protein sequence ID" value="MDT8997823.1"/>
    <property type="molecule type" value="Genomic_DNA"/>
</dbReference>
<keyword evidence="2" id="KW-0560">Oxidoreductase</keyword>
<dbReference type="SMART" id="SM00829">
    <property type="entry name" value="PKS_ER"/>
    <property type="match status" value="1"/>
</dbReference>
<dbReference type="Gene3D" id="3.90.180.10">
    <property type="entry name" value="Medium-chain alcohol dehydrogenases, catalytic domain"/>
    <property type="match status" value="1"/>
</dbReference>
<feature type="domain" description="Enoyl reductase (ER)" evidence="3">
    <location>
        <begin position="10"/>
        <end position="326"/>
    </location>
</feature>
<evidence type="ECO:0000259" key="3">
    <source>
        <dbReference type="SMART" id="SM00829"/>
    </source>
</evidence>
<dbReference type="PANTHER" id="PTHR48106:SF8">
    <property type="entry name" value="OS02G0805600 PROTEIN"/>
    <property type="match status" value="1"/>
</dbReference>
<dbReference type="InterPro" id="IPR011032">
    <property type="entry name" value="GroES-like_sf"/>
</dbReference>
<dbReference type="SUPFAM" id="SSF50129">
    <property type="entry name" value="GroES-like"/>
    <property type="match status" value="1"/>
</dbReference>
<evidence type="ECO:0000313" key="4">
    <source>
        <dbReference type="EMBL" id="MDT8997823.1"/>
    </source>
</evidence>
<gene>
    <name evidence="4" type="ORF">RQP53_00880</name>
</gene>
<organism evidence="4 5">
    <name type="scientific">Roseateles aquae</name>
    <dbReference type="NCBI Taxonomy" id="3077235"/>
    <lineage>
        <taxon>Bacteria</taxon>
        <taxon>Pseudomonadati</taxon>
        <taxon>Pseudomonadota</taxon>
        <taxon>Betaproteobacteria</taxon>
        <taxon>Burkholderiales</taxon>
        <taxon>Sphaerotilaceae</taxon>
        <taxon>Roseateles</taxon>
    </lineage>
</organism>
<dbReference type="InterPro" id="IPR014189">
    <property type="entry name" value="Quinone_OxRdtase_PIG3"/>
</dbReference>
<dbReference type="InterPro" id="IPR013149">
    <property type="entry name" value="ADH-like_C"/>
</dbReference>
<dbReference type="RefSeq" id="WP_315648058.1">
    <property type="nucleotide sequence ID" value="NZ_JAVXZY010000001.1"/>
</dbReference>
<name>A0ABU3P6W8_9BURK</name>
<keyword evidence="1" id="KW-0521">NADP</keyword>
<evidence type="ECO:0000256" key="1">
    <source>
        <dbReference type="ARBA" id="ARBA00022857"/>
    </source>
</evidence>
<dbReference type="Pfam" id="PF08240">
    <property type="entry name" value="ADH_N"/>
    <property type="match status" value="1"/>
</dbReference>
<sequence>MKAIAISQPGGPEALQLTTRPDPQAGVGECLIAVEAYGINRPDVLQRKGAYPPPPGASDLPGLEVAGRIVAGDAEALAGAGLKLGDAVCALVAGGGYAELCVAPVAQCLPVPQGWTMAEAASLPETFFTVWSNVFERAHLAAGESILIHGGSSGIGVTAIQLAKAFAARVLVTVGSADKAAACLRLGADVAINYREQDFVTEVLAATGKRGVDVILDMVAGDYVARNVQCLADDGRAVIIAVQGGVKAEFDAGQVLRRRLAISGSTLRPRSLAFKAGIAKNLRERVWPLLVNRQIAPVIYKQLPAHEAAAAHALMESGEHVGKIVLVW</sequence>
<dbReference type="Pfam" id="PF00107">
    <property type="entry name" value="ADH_zinc_N"/>
    <property type="match status" value="1"/>
</dbReference>
<comment type="caution">
    <text evidence="4">The sequence shown here is derived from an EMBL/GenBank/DDBJ whole genome shotgun (WGS) entry which is preliminary data.</text>
</comment>
<reference evidence="4" key="1">
    <citation type="submission" date="2023-09" db="EMBL/GenBank/DDBJ databases">
        <title>Paucibacter sp. APW11 Genome sequencing and assembly.</title>
        <authorList>
            <person name="Kim I."/>
        </authorList>
    </citation>
    <scope>NUCLEOTIDE SEQUENCE</scope>
    <source>
        <strain evidence="4">APW11</strain>
    </source>
</reference>
<keyword evidence="5" id="KW-1185">Reference proteome</keyword>
<proteinExistence type="predicted"/>
<protein>
    <submittedName>
        <fullName evidence="4">NAD(P)H-quinone oxidoreductase</fullName>
    </submittedName>
</protein>
<dbReference type="InterPro" id="IPR013154">
    <property type="entry name" value="ADH-like_N"/>
</dbReference>
<dbReference type="NCBIfam" id="TIGR02824">
    <property type="entry name" value="quinone_pig3"/>
    <property type="match status" value="1"/>
</dbReference>
<dbReference type="Gene3D" id="3.40.50.720">
    <property type="entry name" value="NAD(P)-binding Rossmann-like Domain"/>
    <property type="match status" value="1"/>
</dbReference>
<dbReference type="Proteomes" id="UP001246372">
    <property type="component" value="Unassembled WGS sequence"/>
</dbReference>